<keyword evidence="7" id="KW-0676">Redox-active center</keyword>
<evidence type="ECO:0000256" key="7">
    <source>
        <dbReference type="ARBA" id="ARBA00023284"/>
    </source>
</evidence>
<reference evidence="9 10" key="1">
    <citation type="submission" date="2020-11" db="EMBL/GenBank/DDBJ databases">
        <title>Carbohydrate-dependent, anaerobic sulfur respiration: A novel catabolism in halophilic archaea.</title>
        <authorList>
            <person name="Sorokin D.Y."/>
            <person name="Messina E."/>
            <person name="Smedile F."/>
            <person name="La Cono V."/>
            <person name="Hallsworth J.E."/>
            <person name="Yakimov M.M."/>
        </authorList>
    </citation>
    <scope>NUCLEOTIDE SEQUENCE [LARGE SCALE GENOMIC DNA]</scope>
    <source>
        <strain evidence="9 10">HSR-Est</strain>
    </source>
</reference>
<dbReference type="PANTHER" id="PTHR13887">
    <property type="entry name" value="GLUTATHIONE S-TRANSFERASE KAPPA"/>
    <property type="match status" value="1"/>
</dbReference>
<comment type="similarity">
    <text evidence="2">Belongs to the glutaredoxin family.</text>
</comment>
<dbReference type="AlphaFoldDB" id="A0A897NTK1"/>
<dbReference type="Pfam" id="PF13462">
    <property type="entry name" value="Thioredoxin_4"/>
    <property type="match status" value="1"/>
</dbReference>
<evidence type="ECO:0000256" key="6">
    <source>
        <dbReference type="ARBA" id="ARBA00023157"/>
    </source>
</evidence>
<dbReference type="PROSITE" id="PS51257">
    <property type="entry name" value="PROKAR_LIPOPROTEIN"/>
    <property type="match status" value="1"/>
</dbReference>
<evidence type="ECO:0000313" key="9">
    <source>
        <dbReference type="EMBL" id="QSG15764.1"/>
    </source>
</evidence>
<dbReference type="GO" id="GO:0016853">
    <property type="term" value="F:isomerase activity"/>
    <property type="evidence" value="ECO:0007669"/>
    <property type="project" value="UniProtKB-KW"/>
</dbReference>
<evidence type="ECO:0000256" key="2">
    <source>
        <dbReference type="ARBA" id="ARBA00007787"/>
    </source>
</evidence>
<name>A0A897NTK1_9EURY</name>
<evidence type="ECO:0000259" key="8">
    <source>
        <dbReference type="Pfam" id="PF13462"/>
    </source>
</evidence>
<dbReference type="EMBL" id="CP064791">
    <property type="protein sequence ID" value="QSG15764.1"/>
    <property type="molecule type" value="Genomic_DNA"/>
</dbReference>
<dbReference type="GO" id="GO:0016491">
    <property type="term" value="F:oxidoreductase activity"/>
    <property type="evidence" value="ECO:0007669"/>
    <property type="project" value="UniProtKB-KW"/>
</dbReference>
<dbReference type="Proteomes" id="UP000663292">
    <property type="component" value="Chromosome"/>
</dbReference>
<sequence>MVGNGSRSMTDHTPTTRRGFLAGATAVGSAGLAGCGILGGDGDPGPIYEPDVSTETVTPDSDGLLPTPVLGDHDADVTVMVFEDYACGHCGTYVTEHFPQLGSEYIDPGTIRYEHHDFPLPLNEESNRAPNAARAVQDTVGSAAYWEYSQRLYRNQSDLGPDRYASLAEEVGADPDFVRNAAINKRYSETIQADKQYGESLNVDSTPTVFVNESAVAGYDFDTVSQAIDDA</sequence>
<evidence type="ECO:0000256" key="3">
    <source>
        <dbReference type="ARBA" id="ARBA00022729"/>
    </source>
</evidence>
<gene>
    <name evidence="9" type="primary">dsbG</name>
    <name evidence="9" type="ORF">HSEST_2250</name>
</gene>
<accession>A0A897NTK1</accession>
<comment type="similarity">
    <text evidence="1">Belongs to the thioredoxin family. DsbA subfamily.</text>
</comment>
<keyword evidence="9" id="KW-0413">Isomerase</keyword>
<evidence type="ECO:0000313" key="10">
    <source>
        <dbReference type="Proteomes" id="UP000663292"/>
    </source>
</evidence>
<evidence type="ECO:0000256" key="5">
    <source>
        <dbReference type="ARBA" id="ARBA00023002"/>
    </source>
</evidence>
<protein>
    <submittedName>
        <fullName evidence="9">Protein-disulfide isomerase</fullName>
    </submittedName>
</protein>
<evidence type="ECO:0000256" key="4">
    <source>
        <dbReference type="ARBA" id="ARBA00022982"/>
    </source>
</evidence>
<keyword evidence="3" id="KW-0732">Signal</keyword>
<keyword evidence="4" id="KW-0249">Electron transport</keyword>
<keyword evidence="10" id="KW-1185">Reference proteome</keyword>
<dbReference type="PANTHER" id="PTHR13887:SF14">
    <property type="entry name" value="DISULFIDE BOND FORMATION PROTEIN D"/>
    <property type="match status" value="1"/>
</dbReference>
<proteinExistence type="inferred from homology"/>
<dbReference type="InterPro" id="IPR012336">
    <property type="entry name" value="Thioredoxin-like_fold"/>
</dbReference>
<evidence type="ECO:0000256" key="1">
    <source>
        <dbReference type="ARBA" id="ARBA00005791"/>
    </source>
</evidence>
<keyword evidence="4" id="KW-0813">Transport</keyword>
<feature type="domain" description="Thioredoxin-like fold" evidence="8">
    <location>
        <begin position="67"/>
        <end position="230"/>
    </location>
</feature>
<organism evidence="9 10">
    <name type="scientific">Halapricum desulfuricans</name>
    <dbReference type="NCBI Taxonomy" id="2841257"/>
    <lineage>
        <taxon>Archaea</taxon>
        <taxon>Methanobacteriati</taxon>
        <taxon>Methanobacteriota</taxon>
        <taxon>Stenosarchaea group</taxon>
        <taxon>Halobacteria</taxon>
        <taxon>Halobacteriales</taxon>
        <taxon>Haloarculaceae</taxon>
        <taxon>Halapricum</taxon>
    </lineage>
</organism>
<keyword evidence="6" id="KW-1015">Disulfide bond</keyword>
<dbReference type="SUPFAM" id="SSF52833">
    <property type="entry name" value="Thioredoxin-like"/>
    <property type="match status" value="1"/>
</dbReference>
<dbReference type="InterPro" id="IPR036249">
    <property type="entry name" value="Thioredoxin-like_sf"/>
</dbReference>
<keyword evidence="5" id="KW-0560">Oxidoreductase</keyword>
<dbReference type="Gene3D" id="3.40.30.10">
    <property type="entry name" value="Glutaredoxin"/>
    <property type="match status" value="1"/>
</dbReference>